<comment type="caution">
    <text evidence="2">The sequence shown here is derived from an EMBL/GenBank/DDBJ whole genome shotgun (WGS) entry which is preliminary data.</text>
</comment>
<proteinExistence type="predicted"/>
<feature type="region of interest" description="Disordered" evidence="1">
    <location>
        <begin position="57"/>
        <end position="88"/>
    </location>
</feature>
<keyword evidence="3" id="KW-1185">Reference proteome</keyword>
<dbReference type="Proteomes" id="UP000284706">
    <property type="component" value="Unassembled WGS sequence"/>
</dbReference>
<protein>
    <submittedName>
        <fullName evidence="2">Uncharacterized protein</fullName>
    </submittedName>
</protein>
<feature type="compositionally biased region" description="Basic and acidic residues" evidence="1">
    <location>
        <begin position="71"/>
        <end position="88"/>
    </location>
</feature>
<organism evidence="2 3">
    <name type="scientific">Gymnopilus dilepis</name>
    <dbReference type="NCBI Taxonomy" id="231916"/>
    <lineage>
        <taxon>Eukaryota</taxon>
        <taxon>Fungi</taxon>
        <taxon>Dikarya</taxon>
        <taxon>Basidiomycota</taxon>
        <taxon>Agaricomycotina</taxon>
        <taxon>Agaricomycetes</taxon>
        <taxon>Agaricomycetidae</taxon>
        <taxon>Agaricales</taxon>
        <taxon>Agaricineae</taxon>
        <taxon>Hymenogastraceae</taxon>
        <taxon>Gymnopilus</taxon>
    </lineage>
</organism>
<reference evidence="2 3" key="1">
    <citation type="journal article" date="2018" name="Evol. Lett.">
        <title>Horizontal gene cluster transfer increased hallucinogenic mushroom diversity.</title>
        <authorList>
            <person name="Reynolds H.T."/>
            <person name="Vijayakumar V."/>
            <person name="Gluck-Thaler E."/>
            <person name="Korotkin H.B."/>
            <person name="Matheny P.B."/>
            <person name="Slot J.C."/>
        </authorList>
    </citation>
    <scope>NUCLEOTIDE SEQUENCE [LARGE SCALE GENOMIC DNA]</scope>
    <source>
        <strain evidence="2 3">SRW20</strain>
    </source>
</reference>
<dbReference type="EMBL" id="NHYE01000329">
    <property type="protein sequence ID" value="PPR06410.1"/>
    <property type="molecule type" value="Genomic_DNA"/>
</dbReference>
<name>A0A409YTU3_9AGAR</name>
<gene>
    <name evidence="2" type="ORF">CVT26_004856</name>
</gene>
<sequence length="88" mass="9477">MEVTVITIMHAFKKPLPVAVGIDVGVDETEGDLESAADFLSPFSVEYRDVSCLVSGSIPAEPPSTSPTRLIAEKQVEENTAEERSQRG</sequence>
<dbReference type="InParanoid" id="A0A409YTU3"/>
<evidence type="ECO:0000313" key="2">
    <source>
        <dbReference type="EMBL" id="PPR06410.1"/>
    </source>
</evidence>
<accession>A0A409YTU3</accession>
<evidence type="ECO:0000256" key="1">
    <source>
        <dbReference type="SAM" id="MobiDB-lite"/>
    </source>
</evidence>
<dbReference type="AlphaFoldDB" id="A0A409YTU3"/>
<evidence type="ECO:0000313" key="3">
    <source>
        <dbReference type="Proteomes" id="UP000284706"/>
    </source>
</evidence>